<dbReference type="EMBL" id="JAVDYF010000001">
    <property type="protein sequence ID" value="MDR7356033.1"/>
    <property type="molecule type" value="Genomic_DNA"/>
</dbReference>
<proteinExistence type="predicted"/>
<comment type="caution">
    <text evidence="1">The sequence shown here is derived from an EMBL/GenBank/DDBJ whole genome shotgun (WGS) entry which is preliminary data.</text>
</comment>
<name>A0ABU2BBQ9_9CORY</name>
<protein>
    <submittedName>
        <fullName evidence="1">Tetratricopeptide (TPR) repeat protein</fullName>
    </submittedName>
</protein>
<dbReference type="SUPFAM" id="SSF48452">
    <property type="entry name" value="TPR-like"/>
    <property type="match status" value="1"/>
</dbReference>
<dbReference type="Proteomes" id="UP001183619">
    <property type="component" value="Unassembled WGS sequence"/>
</dbReference>
<dbReference type="InterPro" id="IPR019734">
    <property type="entry name" value="TPR_rpt"/>
</dbReference>
<dbReference type="InterPro" id="IPR011990">
    <property type="entry name" value="TPR-like_helical_dom_sf"/>
</dbReference>
<evidence type="ECO:0000313" key="2">
    <source>
        <dbReference type="Proteomes" id="UP001183619"/>
    </source>
</evidence>
<dbReference type="RefSeq" id="WP_277103510.1">
    <property type="nucleotide sequence ID" value="NZ_BAAAJS010000069.1"/>
</dbReference>
<accession>A0ABU2BBQ9</accession>
<dbReference type="SMART" id="SM00028">
    <property type="entry name" value="TPR"/>
    <property type="match status" value="3"/>
</dbReference>
<gene>
    <name evidence="1" type="ORF">J2S37_002571</name>
</gene>
<organism evidence="1 2">
    <name type="scientific">Corynebacterium felinum</name>
    <dbReference type="NCBI Taxonomy" id="131318"/>
    <lineage>
        <taxon>Bacteria</taxon>
        <taxon>Bacillati</taxon>
        <taxon>Actinomycetota</taxon>
        <taxon>Actinomycetes</taxon>
        <taxon>Mycobacteriales</taxon>
        <taxon>Corynebacteriaceae</taxon>
        <taxon>Corynebacterium</taxon>
    </lineage>
</organism>
<evidence type="ECO:0000313" key="1">
    <source>
        <dbReference type="EMBL" id="MDR7356033.1"/>
    </source>
</evidence>
<keyword evidence="2" id="KW-1185">Reference proteome</keyword>
<sequence length="559" mass="63202">MLDPVEDCLRLAASGREEDIEDAISQLYDLLDTVDTVQQGRIHVFLCEMHAEFARWDNVREHAEAAMKLPFVSPGGWCWLEYVKLQTIPDYFTPVVDVLRKLEEIGQYQAHEFSGLQLLTMLENTWQGRKFLKVALPWIEARHETLLELIPDTVIAMLERNLAILEGQHRYESYARVVQWPGLQGFPIILDFYCELIEYCESFTPEGPLMPVELHQHAAKLADLAFMHDACDLERFARRKVSEALMYAGKFPEAIVEIDRLLSDTAKDDELRAQVLSVGTIVDEITDSAESFTQASESAQLLFRADVDELKALRLRCVAALNPKQAIDEGVDKLHAISDTASVHDFSEAMDLVLDTCRLHTDEWERGADILGSFIAEFSDATVHTTLRGRSLLAYCLARRTQWLYQMGNVEEALVNIRRALDIAEVEGAVKALCYNVWEMLELDRFGLDMVSSVSEGIQYLLERGQHCSAMGDWGSAIHYLDQCMAIAQHSPVTKHRISFIQATVELGVVREAMHDKDLAQICYRSVLALVSADADEPELLNCRSFAESKLATLESDLL</sequence>
<reference evidence="1 2" key="1">
    <citation type="submission" date="2023-07" db="EMBL/GenBank/DDBJ databases">
        <title>Sequencing the genomes of 1000 actinobacteria strains.</title>
        <authorList>
            <person name="Klenk H.-P."/>
        </authorList>
    </citation>
    <scope>NUCLEOTIDE SEQUENCE [LARGE SCALE GENOMIC DNA]</scope>
    <source>
        <strain evidence="1 2">DSM 44508</strain>
    </source>
</reference>
<dbReference type="Gene3D" id="1.25.40.10">
    <property type="entry name" value="Tetratricopeptide repeat domain"/>
    <property type="match status" value="1"/>
</dbReference>